<organism evidence="3 4">
    <name type="scientific">Leptothoe kymatousa TAU-MAC 1615</name>
    <dbReference type="NCBI Taxonomy" id="2364775"/>
    <lineage>
        <taxon>Bacteria</taxon>
        <taxon>Bacillati</taxon>
        <taxon>Cyanobacteriota</taxon>
        <taxon>Cyanophyceae</taxon>
        <taxon>Nodosilineales</taxon>
        <taxon>Cymatolegaceae</taxon>
        <taxon>Leptothoe</taxon>
        <taxon>Leptothoe kymatousa</taxon>
    </lineage>
</organism>
<gene>
    <name evidence="3" type="ORF">IXB28_15850</name>
</gene>
<comment type="caution">
    <text evidence="3">The sequence shown here is derived from an EMBL/GenBank/DDBJ whole genome shotgun (WGS) entry which is preliminary data.</text>
</comment>
<dbReference type="RefSeq" id="WP_215619576.1">
    <property type="nucleotide sequence ID" value="NZ_JADOER010000016.1"/>
</dbReference>
<dbReference type="EMBL" id="JADOER010000016">
    <property type="protein sequence ID" value="MBT9313685.1"/>
    <property type="molecule type" value="Genomic_DNA"/>
</dbReference>
<accession>A0ABS5Y794</accession>
<keyword evidence="4" id="KW-1185">Reference proteome</keyword>
<proteinExistence type="predicted"/>
<evidence type="ECO:0000259" key="1">
    <source>
        <dbReference type="Pfam" id="PF19963"/>
    </source>
</evidence>
<dbReference type="InterPro" id="IPR045450">
    <property type="entry name" value="VMAP_C"/>
</dbReference>
<dbReference type="InterPro" id="IPR043504">
    <property type="entry name" value="Peptidase_S1_PA_chymotrypsin"/>
</dbReference>
<evidence type="ECO:0000313" key="3">
    <source>
        <dbReference type="EMBL" id="MBT9313685.1"/>
    </source>
</evidence>
<dbReference type="Pfam" id="PF13365">
    <property type="entry name" value="Trypsin_2"/>
    <property type="match status" value="1"/>
</dbReference>
<name>A0ABS5Y794_9CYAN</name>
<dbReference type="Gene3D" id="2.40.10.10">
    <property type="entry name" value="Trypsin-like serine proteases"/>
    <property type="match status" value="2"/>
</dbReference>
<reference evidence="3 4" key="1">
    <citation type="journal article" date="2021" name="Mar. Drugs">
        <title>Genome Reduction and Secondary Metabolism of the Marine Sponge-Associated Cyanobacterium Leptothoe.</title>
        <authorList>
            <person name="Konstantinou D."/>
            <person name="Popin R.V."/>
            <person name="Fewer D.P."/>
            <person name="Sivonen K."/>
            <person name="Gkelis S."/>
        </authorList>
    </citation>
    <scope>NUCLEOTIDE SEQUENCE [LARGE SCALE GENOMIC DNA]</scope>
    <source>
        <strain evidence="3 4">TAU-MAC 1615</strain>
    </source>
</reference>
<evidence type="ECO:0000259" key="2">
    <source>
        <dbReference type="Pfam" id="PF20028"/>
    </source>
</evidence>
<dbReference type="InterPro" id="IPR045440">
    <property type="entry name" value="VMAP-M1"/>
</dbReference>
<sequence>MPAIEFEVGKRAIVQVYRGNADEIAGTGFWIGGRYLMTCAHVVGETASLGQQVGVMFDQAGQTECLTAELVYHSFNAAEGYEDIAVLRLSAPIDVNPPLVPIQFPSSFQDYLGATVRTFGYLAGNPAGRNLSAQTAGSTRNWLQLEVPQGLGTAIREGVSGSPVWHEDTQLFVGLVVARDALYPDDRLGFMISVDQLRTPLKLVQRKRLWDVLELHAETLRSQIAAAYRLCRGENARGALHNDPEKMLEELSSQGAGGDDGVDKLVQFTASLVDNLVPQQFGSLITTLTAWANEFTDDFDAVRTQMRTAALERQNQEVVPASPVLLVSIHDREQNADLDAHLVDAWLIPDPAKYDPKVEAGETVQRLSLEKSLVESLQTEQPDIYQVLPKIIEAYLNQIAAKDIDTSDLTLEVLLPFALMNKPLERLGIPFLAFHEPLGIADDDCPQVLLRSQARVDQPRALLPWQKKWKEVKAHQATVAQTKFIEKDKKLKRSLKSEAVLGLKLSSSPDLSDAGDIALLVITGTPLALWVRDNDHAGCDWCKTLDTDLLSHQLCKVPEEVLNLRRETEELDDDTEYCKSAKLGHHLAVLWENPNHIPPSTDNLYSQAHANL</sequence>
<feature type="domain" description="vWA-MoxR associated protein C-terminal" evidence="2">
    <location>
        <begin position="340"/>
        <end position="594"/>
    </location>
</feature>
<evidence type="ECO:0000313" key="4">
    <source>
        <dbReference type="Proteomes" id="UP001196661"/>
    </source>
</evidence>
<dbReference type="SUPFAM" id="SSF50494">
    <property type="entry name" value="Trypsin-like serine proteases"/>
    <property type="match status" value="1"/>
</dbReference>
<dbReference type="Proteomes" id="UP001196661">
    <property type="component" value="Unassembled WGS sequence"/>
</dbReference>
<dbReference type="Pfam" id="PF19963">
    <property type="entry name" value="VMAP-M1"/>
    <property type="match status" value="1"/>
</dbReference>
<feature type="domain" description="vWA-MoxR associated protein middle region 1" evidence="1">
    <location>
        <begin position="213"/>
        <end position="329"/>
    </location>
</feature>
<dbReference type="InterPro" id="IPR009003">
    <property type="entry name" value="Peptidase_S1_PA"/>
</dbReference>
<protein>
    <submittedName>
        <fullName evidence="3">Trypsin-like peptidase domain-containing protein</fullName>
    </submittedName>
</protein>
<dbReference type="Pfam" id="PF20028">
    <property type="entry name" value="VMAP-C"/>
    <property type="match status" value="1"/>
</dbReference>